<protein>
    <recommendedName>
        <fullName evidence="2">Serine aminopeptidase S33 domain-containing protein</fullName>
    </recommendedName>
</protein>
<dbReference type="InterPro" id="IPR029058">
    <property type="entry name" value="AB_hydrolase_fold"/>
</dbReference>
<dbReference type="Gene3D" id="3.40.50.1820">
    <property type="entry name" value="alpha/beta hydrolase"/>
    <property type="match status" value="1"/>
</dbReference>
<name>A0ABN8UK56_9GAMM</name>
<comment type="caution">
    <text evidence="3">The sequence shown here is derived from an EMBL/GenBank/DDBJ whole genome shotgun (WGS) entry which is preliminary data.</text>
</comment>
<proteinExistence type="predicted"/>
<sequence length="373" mass="41574">MFQENNVTHVDGPASKMYGRWSLFLGGAGLILVLILMLDSAPYKNEDLDFNVNNTVRSGSLILPTNTQSPRALMIFVHGDGAMGRSAFGYYYPLWQRLAKQGIASYSWDKAGVGGSGGNWLEQNMQNRADEIHQAVAKLRKVPHMAGVPIGLIGFSQAGWVMPKALKNSSQLSFAVFVSTPINWLKQSAFLTQTRLQKEGVTTREKNQQLAQARQVSQLISQGDDHNAYIEFLSTAHPDGIESAMSPERYGFVQKNIGADALEDLQSVKQPLFVAFGNHDSNVNVADNVTQYQQIFASNETQLKLKVYKNANHTLLKNSEFGHLSPSLWWLIKLSLWEEDGFSEQFVDDVMLWLNSQIQQLALKKPESIGAHE</sequence>
<evidence type="ECO:0000256" key="1">
    <source>
        <dbReference type="SAM" id="Phobius"/>
    </source>
</evidence>
<keyword evidence="1" id="KW-0472">Membrane</keyword>
<reference evidence="3 4" key="1">
    <citation type="submission" date="2022-07" db="EMBL/GenBank/DDBJ databases">
        <authorList>
            <person name="Criscuolo A."/>
        </authorList>
    </citation>
    <scope>NUCLEOTIDE SEQUENCE [LARGE SCALE GENOMIC DNA]</scope>
    <source>
        <strain evidence="4">CIP 111951</strain>
    </source>
</reference>
<dbReference type="InterPro" id="IPR053145">
    <property type="entry name" value="AB_hydrolase_Est10"/>
</dbReference>
<dbReference type="SUPFAM" id="SSF53474">
    <property type="entry name" value="alpha/beta-Hydrolases"/>
    <property type="match status" value="1"/>
</dbReference>
<feature type="domain" description="Serine aminopeptidase S33" evidence="2">
    <location>
        <begin position="68"/>
        <end position="318"/>
    </location>
</feature>
<dbReference type="Pfam" id="PF12146">
    <property type="entry name" value="Hydrolase_4"/>
    <property type="match status" value="1"/>
</dbReference>
<evidence type="ECO:0000259" key="2">
    <source>
        <dbReference type="Pfam" id="PF12146"/>
    </source>
</evidence>
<feature type="transmembrane region" description="Helical" evidence="1">
    <location>
        <begin position="20"/>
        <end position="38"/>
    </location>
</feature>
<organism evidence="3 4">
    <name type="scientific">Pseudoalteromonas holothuriae</name>
    <dbReference type="NCBI Taxonomy" id="2963714"/>
    <lineage>
        <taxon>Bacteria</taxon>
        <taxon>Pseudomonadati</taxon>
        <taxon>Pseudomonadota</taxon>
        <taxon>Gammaproteobacteria</taxon>
        <taxon>Alteromonadales</taxon>
        <taxon>Pseudoalteromonadaceae</taxon>
        <taxon>Pseudoalteromonas</taxon>
    </lineage>
</organism>
<dbReference type="PANTHER" id="PTHR43265">
    <property type="entry name" value="ESTERASE ESTD"/>
    <property type="match status" value="1"/>
</dbReference>
<keyword evidence="1" id="KW-1133">Transmembrane helix</keyword>
<dbReference type="Proteomes" id="UP001152485">
    <property type="component" value="Unassembled WGS sequence"/>
</dbReference>
<gene>
    <name evidence="3" type="ORF">PSECIP111951_00435</name>
</gene>
<dbReference type="PANTHER" id="PTHR43265:SF1">
    <property type="entry name" value="ESTERASE ESTD"/>
    <property type="match status" value="1"/>
</dbReference>
<dbReference type="EMBL" id="CAMAPD010000002">
    <property type="protein sequence ID" value="CAH9051637.1"/>
    <property type="molecule type" value="Genomic_DNA"/>
</dbReference>
<accession>A0ABN8UK56</accession>
<keyword evidence="1" id="KW-0812">Transmembrane</keyword>
<evidence type="ECO:0000313" key="3">
    <source>
        <dbReference type="EMBL" id="CAH9051637.1"/>
    </source>
</evidence>
<dbReference type="InterPro" id="IPR022742">
    <property type="entry name" value="Hydrolase_4"/>
</dbReference>
<dbReference type="RefSeq" id="WP_261591646.1">
    <property type="nucleotide sequence ID" value="NZ_CAMAPD010000002.1"/>
</dbReference>
<evidence type="ECO:0000313" key="4">
    <source>
        <dbReference type="Proteomes" id="UP001152485"/>
    </source>
</evidence>